<keyword evidence="1" id="KW-0812">Transmembrane</keyword>
<dbReference type="STRING" id="1513271.XM47_16900"/>
<evidence type="ECO:0000256" key="1">
    <source>
        <dbReference type="SAM" id="Phobius"/>
    </source>
</evidence>
<keyword evidence="1" id="KW-0472">Membrane</keyword>
<keyword evidence="3" id="KW-1185">Reference proteome</keyword>
<dbReference type="Proteomes" id="UP000037600">
    <property type="component" value="Unassembled WGS sequence"/>
</dbReference>
<reference evidence="2 3" key="1">
    <citation type="submission" date="2015-04" db="EMBL/GenBank/DDBJ databases">
        <title>Draft Genome Sequence of the Novel Agar-Digesting Marine Bacterium Q1.</title>
        <authorList>
            <person name="Li Y."/>
            <person name="Li D."/>
            <person name="Chen G."/>
            <person name="Du Z."/>
        </authorList>
    </citation>
    <scope>NUCLEOTIDE SEQUENCE [LARGE SCALE GENOMIC DNA]</scope>
    <source>
        <strain evidence="2 3">Q1</strain>
    </source>
</reference>
<evidence type="ECO:0000313" key="2">
    <source>
        <dbReference type="EMBL" id="KMT63983.1"/>
    </source>
</evidence>
<dbReference type="EMBL" id="LAZL01000035">
    <property type="protein sequence ID" value="KMT63983.1"/>
    <property type="molecule type" value="Genomic_DNA"/>
</dbReference>
<dbReference type="AlphaFoldDB" id="A0A0J8GTE4"/>
<comment type="caution">
    <text evidence="2">The sequence shown here is derived from an EMBL/GenBank/DDBJ whole genome shotgun (WGS) entry which is preliminary data.</text>
</comment>
<name>A0A0J8GTE4_9ALTE</name>
<evidence type="ECO:0000313" key="3">
    <source>
        <dbReference type="Proteomes" id="UP000037600"/>
    </source>
</evidence>
<organism evidence="2 3">
    <name type="scientific">Catenovulum maritimum</name>
    <dbReference type="NCBI Taxonomy" id="1513271"/>
    <lineage>
        <taxon>Bacteria</taxon>
        <taxon>Pseudomonadati</taxon>
        <taxon>Pseudomonadota</taxon>
        <taxon>Gammaproteobacteria</taxon>
        <taxon>Alteromonadales</taxon>
        <taxon>Alteromonadaceae</taxon>
        <taxon>Catenovulum</taxon>
    </lineage>
</organism>
<dbReference type="RefSeq" id="WP_048695185.1">
    <property type="nucleotide sequence ID" value="NZ_KQ130506.1"/>
</dbReference>
<protein>
    <submittedName>
        <fullName evidence="2">Membrane protein</fullName>
    </submittedName>
</protein>
<proteinExistence type="predicted"/>
<dbReference type="OrthoDB" id="5768428at2"/>
<sequence length="130" mass="15104">MDEQFLKDEEEALRQQIAELSPNQKKLYYRLEVKRIKDPDTYAALNYFFIVGLHHFYLGKNLNAVIDIALLVIGLLTITSYGWVLLAAVSLYECFQLFNSQKILHQYNNQVMRSTLAEVSKMTQADLNQI</sequence>
<feature type="transmembrane region" description="Helical" evidence="1">
    <location>
        <begin position="41"/>
        <end position="58"/>
    </location>
</feature>
<feature type="transmembrane region" description="Helical" evidence="1">
    <location>
        <begin position="64"/>
        <end position="92"/>
    </location>
</feature>
<accession>A0A0J8GTE4</accession>
<keyword evidence="1" id="KW-1133">Transmembrane helix</keyword>
<gene>
    <name evidence="2" type="ORF">XM47_16900</name>
</gene>
<dbReference type="PATRIC" id="fig|1513271.3.peg.3475"/>